<proteinExistence type="predicted"/>
<dbReference type="RefSeq" id="WP_303737268.1">
    <property type="nucleotide sequence ID" value="NZ_SUTE01000061.1"/>
</dbReference>
<organism evidence="1 2">
    <name type="scientific">Methanobrevibacter millerae</name>
    <dbReference type="NCBI Taxonomy" id="230361"/>
    <lineage>
        <taxon>Archaea</taxon>
        <taxon>Methanobacteriati</taxon>
        <taxon>Methanobacteriota</taxon>
        <taxon>Methanomada group</taxon>
        <taxon>Methanobacteria</taxon>
        <taxon>Methanobacteriales</taxon>
        <taxon>Methanobacteriaceae</taxon>
        <taxon>Methanobrevibacter</taxon>
    </lineage>
</organism>
<protein>
    <submittedName>
        <fullName evidence="1">Uncharacterized protein</fullName>
    </submittedName>
</protein>
<comment type="caution">
    <text evidence="1">The sequence shown here is derived from an EMBL/GenBank/DDBJ whole genome shotgun (WGS) entry which is preliminary data.</text>
</comment>
<evidence type="ECO:0000313" key="1">
    <source>
        <dbReference type="EMBL" id="MBE6505620.1"/>
    </source>
</evidence>
<accession>A0A8T3VLS1</accession>
<dbReference type="Proteomes" id="UP000762703">
    <property type="component" value="Unassembled WGS sequence"/>
</dbReference>
<dbReference type="EMBL" id="SUTE01000061">
    <property type="protein sequence ID" value="MBE6505620.1"/>
    <property type="molecule type" value="Genomic_DNA"/>
</dbReference>
<name>A0A8T3VLS1_9EURY</name>
<sequence>MKSEDLTVEDMHRYLSLSWYGYSCCDKEQLTEIIQDELNKPYNMSRDKLKLHIKRRCQAETGR</sequence>
<evidence type="ECO:0000313" key="2">
    <source>
        <dbReference type="Proteomes" id="UP000762703"/>
    </source>
</evidence>
<dbReference type="AlphaFoldDB" id="A0A8T3VLS1"/>
<reference evidence="1" key="1">
    <citation type="submission" date="2019-04" db="EMBL/GenBank/DDBJ databases">
        <title>Evolution of Biomass-Degrading Anaerobic Consortia Revealed by Metagenomics.</title>
        <authorList>
            <person name="Peng X."/>
        </authorList>
    </citation>
    <scope>NUCLEOTIDE SEQUENCE</scope>
    <source>
        <strain evidence="1">SIG12</strain>
    </source>
</reference>
<gene>
    <name evidence="1" type="ORF">E7Z73_07780</name>
</gene>